<sequence length="101" mass="11372">MICEIKNGLVLHAATVSRLMPCHVTVSLFALSNRATDVRPGCCIRKIALTFDNRKDPVDLACFRTKETRVFPNMYSCTSEVLPPVCSRPYTRFYTISRGPC</sequence>
<protein>
    <recommendedName>
        <fullName evidence="3">Secreted protein</fullName>
    </recommendedName>
</protein>
<comment type="caution">
    <text evidence="1">The sequence shown here is derived from an EMBL/GenBank/DDBJ whole genome shotgun (WGS) entry which is preliminary data.</text>
</comment>
<evidence type="ECO:0000313" key="1">
    <source>
        <dbReference type="EMBL" id="GFO18310.1"/>
    </source>
</evidence>
<evidence type="ECO:0008006" key="3">
    <source>
        <dbReference type="Google" id="ProtNLM"/>
    </source>
</evidence>
<proteinExistence type="predicted"/>
<evidence type="ECO:0000313" key="2">
    <source>
        <dbReference type="Proteomes" id="UP000735302"/>
    </source>
</evidence>
<dbReference type="AlphaFoldDB" id="A0AAV4BCF9"/>
<keyword evidence="2" id="KW-1185">Reference proteome</keyword>
<dbReference type="Proteomes" id="UP000735302">
    <property type="component" value="Unassembled WGS sequence"/>
</dbReference>
<gene>
    <name evidence="1" type="ORF">PoB_004481500</name>
</gene>
<name>A0AAV4BCF9_9GAST</name>
<organism evidence="1 2">
    <name type="scientific">Plakobranchus ocellatus</name>
    <dbReference type="NCBI Taxonomy" id="259542"/>
    <lineage>
        <taxon>Eukaryota</taxon>
        <taxon>Metazoa</taxon>
        <taxon>Spiralia</taxon>
        <taxon>Lophotrochozoa</taxon>
        <taxon>Mollusca</taxon>
        <taxon>Gastropoda</taxon>
        <taxon>Heterobranchia</taxon>
        <taxon>Euthyneura</taxon>
        <taxon>Panpulmonata</taxon>
        <taxon>Sacoglossa</taxon>
        <taxon>Placobranchoidea</taxon>
        <taxon>Plakobranchidae</taxon>
        <taxon>Plakobranchus</taxon>
    </lineage>
</organism>
<reference evidence="1 2" key="1">
    <citation type="journal article" date="2021" name="Elife">
        <title>Chloroplast acquisition without the gene transfer in kleptoplastic sea slugs, Plakobranchus ocellatus.</title>
        <authorList>
            <person name="Maeda T."/>
            <person name="Takahashi S."/>
            <person name="Yoshida T."/>
            <person name="Shimamura S."/>
            <person name="Takaki Y."/>
            <person name="Nagai Y."/>
            <person name="Toyoda A."/>
            <person name="Suzuki Y."/>
            <person name="Arimoto A."/>
            <person name="Ishii H."/>
            <person name="Satoh N."/>
            <person name="Nishiyama T."/>
            <person name="Hasebe M."/>
            <person name="Maruyama T."/>
            <person name="Minagawa J."/>
            <person name="Obokata J."/>
            <person name="Shigenobu S."/>
        </authorList>
    </citation>
    <scope>NUCLEOTIDE SEQUENCE [LARGE SCALE GENOMIC DNA]</scope>
</reference>
<dbReference type="EMBL" id="BLXT01004946">
    <property type="protein sequence ID" value="GFO18310.1"/>
    <property type="molecule type" value="Genomic_DNA"/>
</dbReference>
<accession>A0AAV4BCF9</accession>